<dbReference type="UniPathway" id="UPA00143"/>
<dbReference type="GeneID" id="20324717"/>
<dbReference type="GO" id="GO:0000209">
    <property type="term" value="P:protein polyubiquitination"/>
    <property type="evidence" value="ECO:0007669"/>
    <property type="project" value="TreeGrafter"/>
</dbReference>
<feature type="region of interest" description="Disordered" evidence="7">
    <location>
        <begin position="178"/>
        <end position="207"/>
    </location>
</feature>
<feature type="compositionally biased region" description="Low complexity" evidence="7">
    <location>
        <begin position="2214"/>
        <end position="2224"/>
    </location>
</feature>
<evidence type="ECO:0000256" key="4">
    <source>
        <dbReference type="ARBA" id="ARBA00022786"/>
    </source>
</evidence>
<feature type="region of interest" description="Disordered" evidence="7">
    <location>
        <begin position="2124"/>
        <end position="2238"/>
    </location>
</feature>
<feature type="compositionally biased region" description="Polar residues" evidence="7">
    <location>
        <begin position="1766"/>
        <end position="1784"/>
    </location>
</feature>
<dbReference type="GO" id="GO:0061630">
    <property type="term" value="F:ubiquitin protein ligase activity"/>
    <property type="evidence" value="ECO:0007669"/>
    <property type="project" value="UniProtKB-UniRule"/>
</dbReference>
<feature type="compositionally biased region" description="Basic and acidic residues" evidence="7">
    <location>
        <begin position="1986"/>
        <end position="1999"/>
    </location>
</feature>
<feature type="region of interest" description="Disordered" evidence="7">
    <location>
        <begin position="2270"/>
        <end position="2290"/>
    </location>
</feature>
<dbReference type="OrthoDB" id="271273at2759"/>
<feature type="region of interest" description="Disordered" evidence="7">
    <location>
        <begin position="874"/>
        <end position="917"/>
    </location>
</feature>
<dbReference type="EMBL" id="KL597001">
    <property type="protein sequence ID" value="KER21024.1"/>
    <property type="molecule type" value="Genomic_DNA"/>
</dbReference>
<feature type="compositionally biased region" description="Polar residues" evidence="7">
    <location>
        <begin position="111"/>
        <end position="126"/>
    </location>
</feature>
<dbReference type="KEGG" id="ovi:T265_10549"/>
<feature type="region of interest" description="Disordered" evidence="7">
    <location>
        <begin position="516"/>
        <end position="546"/>
    </location>
</feature>
<keyword evidence="3 6" id="KW-0808">Transferase</keyword>
<keyword evidence="4 5" id="KW-0833">Ubl conjugation pathway</keyword>
<dbReference type="RefSeq" id="XP_009175215.1">
    <property type="nucleotide sequence ID" value="XM_009176951.1"/>
</dbReference>
<dbReference type="STRING" id="6198.A0A075A0T8"/>
<dbReference type="SUPFAM" id="SSF56204">
    <property type="entry name" value="Hect, E3 ligase catalytic domain"/>
    <property type="match status" value="1"/>
</dbReference>
<feature type="compositionally biased region" description="Low complexity" evidence="7">
    <location>
        <begin position="2445"/>
        <end position="2464"/>
    </location>
</feature>
<dbReference type="Gene3D" id="3.30.2160.10">
    <property type="entry name" value="Hect, E3 ligase catalytic domain"/>
    <property type="match status" value="1"/>
</dbReference>
<dbReference type="InterPro" id="IPR045322">
    <property type="entry name" value="HECTD1/TRIP12-like"/>
</dbReference>
<evidence type="ECO:0000256" key="5">
    <source>
        <dbReference type="PROSITE-ProRule" id="PRU00104"/>
    </source>
</evidence>
<comment type="function">
    <text evidence="6">E3 ubiquitin-protein ligase which accepts ubiquitin from an E2 ubiquitin-conjugating enzyme in the form of a thioester and then directly transfers the ubiquitin to targeted substrates.</text>
</comment>
<dbReference type="InterPro" id="IPR011989">
    <property type="entry name" value="ARM-like"/>
</dbReference>
<dbReference type="Gene3D" id="3.90.1750.10">
    <property type="entry name" value="Hect, E3 ligase catalytic domains"/>
    <property type="match status" value="2"/>
</dbReference>
<gene>
    <name evidence="9" type="ORF">T265_10549</name>
</gene>
<name>A0A075A0T8_OPIVI</name>
<feature type="compositionally biased region" description="Polar residues" evidence="7">
    <location>
        <begin position="2028"/>
        <end position="2044"/>
    </location>
</feature>
<protein>
    <recommendedName>
        <fullName evidence="6">E3 ubiquitin-protein ligase</fullName>
        <ecNumber evidence="6">2.3.2.26</ecNumber>
    </recommendedName>
</protein>
<proteinExistence type="inferred from homology"/>
<feature type="region of interest" description="Disordered" evidence="7">
    <location>
        <begin position="332"/>
        <end position="359"/>
    </location>
</feature>
<dbReference type="CTD" id="20324717"/>
<feature type="region of interest" description="Disordered" evidence="7">
    <location>
        <begin position="3114"/>
        <end position="3133"/>
    </location>
</feature>
<feature type="region of interest" description="Disordered" evidence="7">
    <location>
        <begin position="1755"/>
        <end position="1839"/>
    </location>
</feature>
<dbReference type="SUPFAM" id="SSF48371">
    <property type="entry name" value="ARM repeat"/>
    <property type="match status" value="1"/>
</dbReference>
<feature type="compositionally biased region" description="Low complexity" evidence="7">
    <location>
        <begin position="2086"/>
        <end position="2097"/>
    </location>
</feature>
<evidence type="ECO:0000313" key="9">
    <source>
        <dbReference type="EMBL" id="KER21024.1"/>
    </source>
</evidence>
<sequence length="3250" mass="355337">MNETVAAITTVRQIISSNEPFESDLELRISASQHPTSSYRSPIAPHNCLVTPNSEEIRVTNKHRFVGHRVRGSATNEHTPVGKQQGRKETTERRHAKSRSRRSSARKRSVSGFSSHPSRANRTDFQSGRKRLYCSSPNRSSDQPSTVSSSAIEPSTLTLASAPVSNCGEILSVDLGATASKRRRRDRQRSAVCPNPTEHTQLKPSYSAGGKLLHHRATEVSSLQLGCDGRSRAAVSIKQGTTEISNATGNGTNTMLSEGAPESNQPVSVAQSACTGLLSHQYATCTPSLYLVPGSVPPTPSSERYVSRRSSTHRTTVVTGTEQNLYVIPHGANQPAADGSRSDHRNTQSYHQPSTLPIDLTVPPGSQLRTVSFSSNPCSMSGASPVDPHQPVNIAYLPSADFSAQATLPSDGTGQSSATGLNYTIPHSVLNTGPLHYDGRTVMSLSYQAGKPPPNAILPVFTDTSSAPLLVTPSPVGTTYSVSHHPHEQQSQQKQHQDLLNSINVARFISLNSAPRNPKAAATTDISSFSSLPTNSSQPPTQFSTKLSRHTNVETNLIVSAGLGRDVVNWSVARGSTSHAGGRHSPHVSGINHRIAQLHQNPDDRSMQLILLMGFEENLINMNVHSLVSCILDILECGEEHLIELKNLGCNVLTHMMDALPRSSEAVVPALPLLLTTMSSSFVGDILERIINLLEQLSRRHGREVLQSGAIMSALGFYDFVTLAQHRTILTMVANCFVNLQPSDFELIIDCLPGLAERLKAPEPRCVEHVCTCFVRLVNTYRNEPELLKRIVTTCDLFTNLQHLLMASPPVLSSVRDVIHMLAIVCSSCPELAVELVKKNISSTLYCILTGEAIDSDTLQSIISCPLDNPSLLAPLTGDQPGSPRRHRSHSGNTRKRTSFSKHSRPEVGDDLGSSATLGPPDIWPPLMLTLSPLSDSLPLTVSVTKRSQEDVHSIVQLICGLLPPVPPHCAGQLLGIADANTSMLVQRTGCESTHYQNPGSLSSLIVNSASAGGPTDHLSPDNRSIPHRSASDRSSTGGTSEHRHRGTTSLVHRLSVPLNQLVIDDSKVASSSSSSSSGTLRRPGAWQSDRAEVGELDPRVRLLRSQCNLLHKQLVTRSSPRYPTTTTVLGRRVCGRHHPNDQPLESTGSVHPPDANSHANDADSTALALDVNNIQALQTVQILLPLLFELFTETTKLQTRLRCMEAIQRMLFYSSPVLLAKTLRPRVVCSHIVGMLNSPERRVVLSGLHIALWLISRIPPMMLFYSSPVLLAKTLRPRVVCSHIVGMLNSPERRVVLSGLHIALWLISRIPPMFATYFRKEGILHQVSLWKMNLSTPATRAQSSLHSLANQIDETTSSSQSATTGHHHASMVSHISISRLFYSYLPEIQTASISTHCSLDETRLLADVESQLWIPADGRLKELPQFASSTPYVDRVREETGTHHVTDLSSRGSCRRSGATVSAPVLLTLPLEGTESSSPASDVALNQWIESACWQLESRVVSVAHISNSCSSSHTSTGSGPKSHATPTGERSPSVITDAVDIDLMPKLVSIATHVNSNKPALWVFAFSQLIQLLQPMKRVNATHIEPPSPFELQKSGVTEALLSYLTATDAREARLWILYRMFFGARACMNNWIPPVGNLLLSKKQNSSKNWPHLLNMSPVLMSTTKADQLHEVDAFIDQQTACVDSLTSDGPSAFNALLECLLACFHRHEHFQVTGLPSTLPPDSRLLALIQTEQPNSGSVSAENSNLMAANPTHSKKAEYKDSSVSSGPLSVPNSPCSDNLQSRGSTRSRGQRFQGTRPHLSKLSCSKQTIQSGSSPSTDQLLSKPSATTHLPDPHLPPTPGFMWVEFVRLASPDEDIDCDSANCSGTRSGVCSKNCRKSSSSSSSISSHLSTTSGATNDVPLSVPSRLPLQITALATFQLVERILLQRSYISSLMHEKPWNSDHYYGLTDVYSLSPREGDLREFLDVRGPGEDSDNNDDGTIDPRRHQVKKDSSVSKRSYNRSHRNHASFSSTCRTPECPSDVDSISGTKQTNSSSRTTVFSEPVDHPIITSITYPVSAMSSEFATLHSFVQLNSTSQAPQGSSGSYPPNSNSFQRGLRSLPQRGAEGLPMFIAGVGEDIQASDSRRTDKPSESWGLRRRSATKFNHLRDGSNSQTDNTSSASYAAHLLPSNLSNSENPVSESQRTVSGSSSRISPNVLRNPSFSVVNRETTSSEHSTSSQKLTTSAQVGGSRHRRLRGSSILAAFGALSNLSSVTLNPQAASYKQQSSKTFRGGSHNASNNSVGSTAVSRRSFAMGSSNFSSMSPSSVSNSSASMSPVSTETSSLFRGKCRAHLQFYIDGHQLPSNLPIFEAILKFSPEFKRRLSGAQMRAVQQTCGNATEQFAGNSALTERELEELIGHLMWSMTHVVHYRVLSTPVHGDSASNSYSARKTEQHSVGALGSKTSTGSSTKTSSLSYSPPSTGTFGSAITCLKRRRSDDLEVAADAHVDKSYDPPNSPTCPINSTSCLNDSKHPLFSKLTRDLPKGLLSERRCSCDCSKGGCPTASINTNEEDHFSAELNVASWNLTEQPIFATLSLLRVFHAISRFWYTLHDVLDPYPILSPTVFRSPKLAIKANRQLQDPFSVLAGNLPGWLTHLISTCPFLFPFDIRRMFFYAYNFDRDRTLLRFQDATSAVSEMEQQMVTGYRNPTVTNVQDNSLLSVPHSSIPRNHMSSEFPQSGNPGSPVSNSGLNYLSLLAPSAENGQLIPNIVLPIRPDSTRHSHVRSRYHTRLALSPNLRRHKVTVHRDGKRLLRQAESTLSELMDSRAVLEIAFDNEVGFGLGPTLEFYTLVSRELMKSSLNLWYGSETTNDGYVVAPASGLYPRPLAKQARSAVVREVRSRFVFLGRLMARALLDWRQLDLPFSAAFFKWFLASSPLEAISDGHILPNDLALVDPELARHLRQLADMANRRQYLCRQLTQQLNNVTHIQGGSHTRGASFIPVSSSKSSCASRGSHHRGVDELKAALLVLDNEIEDLCLNFVLPGYDIELLKNGSHVMVNGSNLGDYIRLVAHWLVIEGVNRQMESVIEGFDSVLPKVRQRLAVLFQPDEMEGLFCGRSFSHFETLWGDNSGSPSRSGERESSTSNEWDVQKLTESCRCDHGYTPQSRSIRNLFEVMSEFDEEERRLFLQFVTGSPRLPVGGFRALKPPLKIVLKRESGENADGHLPSVMTCQNYLKLPDYSSKEMLASKLHYAIREGQNAFHLS</sequence>
<feature type="compositionally biased region" description="Low complexity" evidence="7">
    <location>
        <begin position="1512"/>
        <end position="1524"/>
    </location>
</feature>
<dbReference type="InterPro" id="IPR000569">
    <property type="entry name" value="HECT_dom"/>
</dbReference>
<feature type="compositionally biased region" description="Low complexity" evidence="7">
    <location>
        <begin position="1883"/>
        <end position="1898"/>
    </location>
</feature>
<dbReference type="GO" id="GO:0016607">
    <property type="term" value="C:nuclear speck"/>
    <property type="evidence" value="ECO:0007669"/>
    <property type="project" value="TreeGrafter"/>
</dbReference>
<accession>A0A075A0T8</accession>
<evidence type="ECO:0000256" key="6">
    <source>
        <dbReference type="RuleBase" id="RU369009"/>
    </source>
</evidence>
<feature type="compositionally biased region" description="Polar residues" evidence="7">
    <location>
        <begin position="524"/>
        <end position="546"/>
    </location>
</feature>
<feature type="compositionally biased region" description="Basic residues" evidence="7">
    <location>
        <begin position="884"/>
        <end position="903"/>
    </location>
</feature>
<dbReference type="Gene3D" id="3.30.2410.10">
    <property type="entry name" value="Hect, E3 ligase catalytic domain"/>
    <property type="match status" value="1"/>
</dbReference>
<dbReference type="InterPro" id="IPR016024">
    <property type="entry name" value="ARM-type_fold"/>
</dbReference>
<comment type="similarity">
    <text evidence="2 6">Belongs to the UPL family. K-HECT subfamily.</text>
</comment>
<dbReference type="PANTHER" id="PTHR45670:SF13">
    <property type="entry name" value="E3 UBIQUITIN-PROTEIN LIGASE TRIP12"/>
    <property type="match status" value="1"/>
</dbReference>
<evidence type="ECO:0000256" key="2">
    <source>
        <dbReference type="ARBA" id="ARBA00006331"/>
    </source>
</evidence>
<feature type="region of interest" description="Disordered" evidence="7">
    <location>
        <begin position="2427"/>
        <end position="2464"/>
    </location>
</feature>
<feature type="compositionally biased region" description="Basic residues" evidence="7">
    <location>
        <begin position="94"/>
        <end position="109"/>
    </location>
</feature>
<keyword evidence="10" id="KW-1185">Reference proteome</keyword>
<feature type="compositionally biased region" description="Polar residues" evidence="7">
    <location>
        <begin position="1807"/>
        <end position="1831"/>
    </location>
</feature>
<feature type="compositionally biased region" description="Polar residues" evidence="7">
    <location>
        <begin position="2175"/>
        <end position="2213"/>
    </location>
</feature>
<dbReference type="EC" id="2.3.2.26" evidence="6"/>
<reference evidence="9 10" key="1">
    <citation type="submission" date="2013-11" db="EMBL/GenBank/DDBJ databases">
        <title>Opisthorchis viverrini - life in the bile duct.</title>
        <authorList>
            <person name="Young N.D."/>
            <person name="Nagarajan N."/>
            <person name="Lin S.J."/>
            <person name="Korhonen P.K."/>
            <person name="Jex A.R."/>
            <person name="Hall R.S."/>
            <person name="Safavi-Hemami H."/>
            <person name="Kaewkong W."/>
            <person name="Bertrand D."/>
            <person name="Gao S."/>
            <person name="Seet Q."/>
            <person name="Wongkham S."/>
            <person name="Teh B.T."/>
            <person name="Wongkham C."/>
            <person name="Intapan P.M."/>
            <person name="Maleewong W."/>
            <person name="Yang X."/>
            <person name="Hu M."/>
            <person name="Wang Z."/>
            <person name="Hofmann A."/>
            <person name="Sternberg P.W."/>
            <person name="Tan P."/>
            <person name="Wang J."/>
            <person name="Gasser R.B."/>
        </authorList>
    </citation>
    <scope>NUCLEOTIDE SEQUENCE [LARGE SCALE GENOMIC DNA]</scope>
</reference>
<dbReference type="PROSITE" id="PS50237">
    <property type="entry name" value="HECT"/>
    <property type="match status" value="1"/>
</dbReference>
<feature type="region of interest" description="Disordered" evidence="7">
    <location>
        <begin position="1067"/>
        <end position="1088"/>
    </location>
</feature>
<feature type="region of interest" description="Disordered" evidence="7">
    <location>
        <begin position="1968"/>
        <end position="2044"/>
    </location>
</feature>
<feature type="domain" description="HECT" evidence="8">
    <location>
        <begin position="2807"/>
        <end position="3250"/>
    </location>
</feature>
<feature type="region of interest" description="Disordered" evidence="7">
    <location>
        <begin position="1512"/>
        <end position="1534"/>
    </location>
</feature>
<dbReference type="PANTHER" id="PTHR45670">
    <property type="entry name" value="E3 UBIQUITIN-PROTEIN LIGASE TRIP12"/>
    <property type="match status" value="1"/>
</dbReference>
<evidence type="ECO:0000259" key="8">
    <source>
        <dbReference type="PROSITE" id="PS50237"/>
    </source>
</evidence>
<dbReference type="InterPro" id="IPR035983">
    <property type="entry name" value="Hect_E3_ubiquitin_ligase"/>
</dbReference>
<dbReference type="SMART" id="SM00119">
    <property type="entry name" value="HECTc"/>
    <property type="match status" value="1"/>
</dbReference>
<feature type="region of interest" description="Disordered" evidence="7">
    <location>
        <begin position="1869"/>
        <end position="1904"/>
    </location>
</feature>
<evidence type="ECO:0000256" key="1">
    <source>
        <dbReference type="ARBA" id="ARBA00000885"/>
    </source>
</evidence>
<dbReference type="Proteomes" id="UP000054324">
    <property type="component" value="Unassembled WGS sequence"/>
</dbReference>
<comment type="catalytic activity">
    <reaction evidence="1 6">
        <text>S-ubiquitinyl-[E2 ubiquitin-conjugating enzyme]-L-cysteine + [acceptor protein]-L-lysine = [E2 ubiquitin-conjugating enzyme]-L-cysteine + N(6)-ubiquitinyl-[acceptor protein]-L-lysine.</text>
        <dbReference type="EC" id="2.3.2.26"/>
    </reaction>
</comment>
<feature type="compositionally biased region" description="Polar residues" evidence="7">
    <location>
        <begin position="2155"/>
        <end position="2167"/>
    </location>
</feature>
<feature type="region of interest" description="Disordered" evidence="7">
    <location>
        <begin position="2080"/>
        <end position="2102"/>
    </location>
</feature>
<comment type="pathway">
    <text evidence="6">Protein modification; protein ubiquitination.</text>
</comment>
<evidence type="ECO:0000313" key="10">
    <source>
        <dbReference type="Proteomes" id="UP000054324"/>
    </source>
</evidence>
<dbReference type="CDD" id="cd00078">
    <property type="entry name" value="HECTc"/>
    <property type="match status" value="1"/>
</dbReference>
<feature type="region of interest" description="Disordered" evidence="7">
    <location>
        <begin position="1006"/>
        <end position="1054"/>
    </location>
</feature>
<evidence type="ECO:0000256" key="7">
    <source>
        <dbReference type="SAM" id="MobiDB-lite"/>
    </source>
</evidence>
<dbReference type="Gene3D" id="1.25.10.10">
    <property type="entry name" value="Leucine-rich Repeat Variant"/>
    <property type="match status" value="1"/>
</dbReference>
<feature type="compositionally biased region" description="Polar residues" evidence="7">
    <location>
        <begin position="135"/>
        <end position="150"/>
    </location>
</feature>
<dbReference type="Pfam" id="PF00632">
    <property type="entry name" value="HECT"/>
    <property type="match status" value="1"/>
</dbReference>
<feature type="compositionally biased region" description="Acidic residues" evidence="7">
    <location>
        <begin position="1976"/>
        <end position="1985"/>
    </location>
</feature>
<dbReference type="GO" id="GO:0043161">
    <property type="term" value="P:proteasome-mediated ubiquitin-dependent protein catabolic process"/>
    <property type="evidence" value="ECO:0007669"/>
    <property type="project" value="TreeGrafter"/>
</dbReference>
<feature type="region of interest" description="Disordered" evidence="7">
    <location>
        <begin position="64"/>
        <end position="150"/>
    </location>
</feature>
<evidence type="ECO:0000256" key="3">
    <source>
        <dbReference type="ARBA" id="ARBA00022679"/>
    </source>
</evidence>
<organism evidence="9 10">
    <name type="scientific">Opisthorchis viverrini</name>
    <name type="common">Southeast Asian liver fluke</name>
    <dbReference type="NCBI Taxonomy" id="6198"/>
    <lineage>
        <taxon>Eukaryota</taxon>
        <taxon>Metazoa</taxon>
        <taxon>Spiralia</taxon>
        <taxon>Lophotrochozoa</taxon>
        <taxon>Platyhelminthes</taxon>
        <taxon>Trematoda</taxon>
        <taxon>Digenea</taxon>
        <taxon>Opisthorchiida</taxon>
        <taxon>Opisthorchiata</taxon>
        <taxon>Opisthorchiidae</taxon>
        <taxon>Opisthorchis</taxon>
    </lineage>
</organism>
<feature type="region of interest" description="Disordered" evidence="7">
    <location>
        <begin position="1134"/>
        <end position="1162"/>
    </location>
</feature>
<feature type="compositionally biased region" description="Low complexity" evidence="7">
    <location>
        <begin position="1785"/>
        <end position="1799"/>
    </location>
</feature>
<feature type="active site" description="Glycyl thioester intermediate" evidence="5">
    <location>
        <position position="3217"/>
    </location>
</feature>